<evidence type="ECO:0000256" key="12">
    <source>
        <dbReference type="ARBA" id="ARBA00023054"/>
    </source>
</evidence>
<comment type="similarity">
    <text evidence="3">Belongs to the BCAP29/BCAP31 family.</text>
</comment>
<dbReference type="AlphaFoldDB" id="A0A8J5X0P6"/>
<dbReference type="InterPro" id="IPR008286">
    <property type="entry name" value="Prn/Lys/Arg_de-COase_C"/>
</dbReference>
<feature type="domain" description="Orn/Lys/Arg decarboxylase C-terminal" evidence="18">
    <location>
        <begin position="796"/>
        <end position="855"/>
    </location>
</feature>
<evidence type="ECO:0000256" key="16">
    <source>
        <dbReference type="SAM" id="Phobius"/>
    </source>
</evidence>
<evidence type="ECO:0000256" key="14">
    <source>
        <dbReference type="ARBA" id="ARBA00023239"/>
    </source>
</evidence>
<feature type="domain" description="Orn/Lys/Arg decarboxylases family 1 pyridoxal-P attachment site" evidence="17">
    <location>
        <begin position="393"/>
        <end position="684"/>
    </location>
</feature>
<reference evidence="19" key="1">
    <citation type="journal article" date="2021" name="bioRxiv">
        <title>Whole Genome Assembly and Annotation of Northern Wild Rice, Zizania palustris L., Supports a Whole Genome Duplication in the Zizania Genus.</title>
        <authorList>
            <person name="Haas M."/>
            <person name="Kono T."/>
            <person name="Macchietto M."/>
            <person name="Millas R."/>
            <person name="McGilp L."/>
            <person name="Shao M."/>
            <person name="Duquette J."/>
            <person name="Hirsch C.N."/>
            <person name="Kimball J."/>
        </authorList>
    </citation>
    <scope>NUCLEOTIDE SEQUENCE</scope>
    <source>
        <tissue evidence="19">Fresh leaf tissue</tissue>
    </source>
</reference>
<keyword evidence="12" id="KW-0175">Coiled coil</keyword>
<evidence type="ECO:0000256" key="11">
    <source>
        <dbReference type="ARBA" id="ARBA00022989"/>
    </source>
</evidence>
<evidence type="ECO:0000256" key="13">
    <source>
        <dbReference type="ARBA" id="ARBA00023136"/>
    </source>
</evidence>
<dbReference type="InterPro" id="IPR000310">
    <property type="entry name" value="Orn/Lys/Arg_deCO2ase_major_dom"/>
</dbReference>
<name>A0A8J5X0P6_ZIZPA</name>
<accession>A0A8J5X0P6</accession>
<dbReference type="CDD" id="cd00615">
    <property type="entry name" value="Orn_deC_like"/>
    <property type="match status" value="1"/>
</dbReference>
<evidence type="ECO:0000256" key="7">
    <source>
        <dbReference type="ARBA" id="ARBA00022793"/>
    </source>
</evidence>
<gene>
    <name evidence="19" type="ORF">GUJ93_ZPchr0013g37044</name>
</gene>
<evidence type="ECO:0000256" key="1">
    <source>
        <dbReference type="ARBA" id="ARBA00001933"/>
    </source>
</evidence>
<keyword evidence="6" id="KW-0053">Apoptosis</keyword>
<evidence type="ECO:0000256" key="15">
    <source>
        <dbReference type="SAM" id="MobiDB-lite"/>
    </source>
</evidence>
<dbReference type="EMBL" id="JAAALK010000079">
    <property type="protein sequence ID" value="KAG8098929.1"/>
    <property type="molecule type" value="Genomic_DNA"/>
</dbReference>
<evidence type="ECO:0000256" key="3">
    <source>
        <dbReference type="ARBA" id="ARBA00007956"/>
    </source>
</evidence>
<evidence type="ECO:0000256" key="2">
    <source>
        <dbReference type="ARBA" id="ARBA00004477"/>
    </source>
</evidence>
<feature type="transmembrane region" description="Helical" evidence="16">
    <location>
        <begin position="117"/>
        <end position="140"/>
    </location>
</feature>
<evidence type="ECO:0000256" key="4">
    <source>
        <dbReference type="ARBA" id="ARBA00022448"/>
    </source>
</evidence>
<dbReference type="PANTHER" id="PTHR43277:SF4">
    <property type="entry name" value="ARGININE DECARBOXYLASE"/>
    <property type="match status" value="1"/>
</dbReference>
<organism evidence="19 20">
    <name type="scientific">Zizania palustris</name>
    <name type="common">Northern wild rice</name>
    <dbReference type="NCBI Taxonomy" id="103762"/>
    <lineage>
        <taxon>Eukaryota</taxon>
        <taxon>Viridiplantae</taxon>
        <taxon>Streptophyta</taxon>
        <taxon>Embryophyta</taxon>
        <taxon>Tracheophyta</taxon>
        <taxon>Spermatophyta</taxon>
        <taxon>Magnoliopsida</taxon>
        <taxon>Liliopsida</taxon>
        <taxon>Poales</taxon>
        <taxon>Poaceae</taxon>
        <taxon>BOP clade</taxon>
        <taxon>Oryzoideae</taxon>
        <taxon>Oryzeae</taxon>
        <taxon>Zizaniinae</taxon>
        <taxon>Zizania</taxon>
    </lineage>
</organism>
<evidence type="ECO:0000259" key="18">
    <source>
        <dbReference type="Pfam" id="PF03711"/>
    </source>
</evidence>
<proteinExistence type="inferred from homology"/>
<dbReference type="Pfam" id="PF01276">
    <property type="entry name" value="OKR_DC_1"/>
    <property type="match status" value="1"/>
</dbReference>
<dbReference type="Proteomes" id="UP000729402">
    <property type="component" value="Unassembled WGS sequence"/>
</dbReference>
<dbReference type="Pfam" id="PF03711">
    <property type="entry name" value="OKR_DC_1_C"/>
    <property type="match status" value="1"/>
</dbReference>
<reference evidence="19" key="2">
    <citation type="submission" date="2021-02" db="EMBL/GenBank/DDBJ databases">
        <authorList>
            <person name="Kimball J.A."/>
            <person name="Haas M.W."/>
            <person name="Macchietto M."/>
            <person name="Kono T."/>
            <person name="Duquette J."/>
            <person name="Shao M."/>
        </authorList>
    </citation>
    <scope>NUCLEOTIDE SEQUENCE</scope>
    <source>
        <tissue evidence="19">Fresh leaf tissue</tissue>
    </source>
</reference>
<evidence type="ECO:0000313" key="20">
    <source>
        <dbReference type="Proteomes" id="UP000729402"/>
    </source>
</evidence>
<dbReference type="InterPro" id="IPR052357">
    <property type="entry name" value="Orn_Lys_Arg_decarboxylase-I"/>
</dbReference>
<keyword evidence="10" id="KW-0653">Protein transport</keyword>
<evidence type="ECO:0000256" key="9">
    <source>
        <dbReference type="ARBA" id="ARBA00022898"/>
    </source>
</evidence>
<dbReference type="FunFam" id="1.20.5.110:FF:000011">
    <property type="entry name" value="B-cell receptor-associated protein 29"/>
    <property type="match status" value="1"/>
</dbReference>
<feature type="transmembrane region" description="Helical" evidence="16">
    <location>
        <begin position="161"/>
        <end position="178"/>
    </location>
</feature>
<keyword evidence="13 16" id="KW-0472">Membrane</keyword>
<feature type="region of interest" description="Disordered" evidence="15">
    <location>
        <begin position="200"/>
        <end position="227"/>
    </location>
</feature>
<evidence type="ECO:0008006" key="21">
    <source>
        <dbReference type="Google" id="ProtNLM"/>
    </source>
</evidence>
<dbReference type="GO" id="GO:0005789">
    <property type="term" value="C:endoplasmic reticulum membrane"/>
    <property type="evidence" value="ECO:0007669"/>
    <property type="project" value="UniProtKB-SubCell"/>
</dbReference>
<protein>
    <recommendedName>
        <fullName evidence="21">Orn/Lys/Arg decarboxylases family 1 pyridoxal-P attachment site domain-containing protein</fullName>
    </recommendedName>
</protein>
<keyword evidence="7" id="KW-0210">Decarboxylase</keyword>
<dbReference type="PANTHER" id="PTHR43277">
    <property type="entry name" value="ARGININE DECARBOXYLASE"/>
    <property type="match status" value="1"/>
</dbReference>
<keyword evidence="9" id="KW-0663">Pyridoxal phosphate</keyword>
<evidence type="ECO:0000256" key="10">
    <source>
        <dbReference type="ARBA" id="ARBA00022927"/>
    </source>
</evidence>
<dbReference type="GO" id="GO:0016831">
    <property type="term" value="F:carboxy-lyase activity"/>
    <property type="evidence" value="ECO:0007669"/>
    <property type="project" value="UniProtKB-KW"/>
</dbReference>
<evidence type="ECO:0000256" key="8">
    <source>
        <dbReference type="ARBA" id="ARBA00022824"/>
    </source>
</evidence>
<keyword evidence="8" id="KW-0256">Endoplasmic reticulum</keyword>
<dbReference type="GO" id="GO:0015031">
    <property type="term" value="P:protein transport"/>
    <property type="evidence" value="ECO:0007669"/>
    <property type="project" value="UniProtKB-KW"/>
</dbReference>
<keyword evidence="11 16" id="KW-1133">Transmembrane helix</keyword>
<evidence type="ECO:0000313" key="19">
    <source>
        <dbReference type="EMBL" id="KAG8098929.1"/>
    </source>
</evidence>
<comment type="caution">
    <text evidence="19">The sequence shown here is derived from an EMBL/GenBank/DDBJ whole genome shotgun (WGS) entry which is preliminary data.</text>
</comment>
<keyword evidence="14" id="KW-0456">Lyase</keyword>
<keyword evidence="5 16" id="KW-0812">Transmembrane</keyword>
<dbReference type="OrthoDB" id="5978656at2759"/>
<evidence type="ECO:0000259" key="17">
    <source>
        <dbReference type="Pfam" id="PF01276"/>
    </source>
</evidence>
<feature type="transmembrane region" description="Helical" evidence="16">
    <location>
        <begin position="77"/>
        <end position="97"/>
    </location>
</feature>
<comment type="cofactor">
    <cofactor evidence="1">
        <name>pyridoxal 5'-phosphate</name>
        <dbReference type="ChEBI" id="CHEBI:597326"/>
    </cofactor>
</comment>
<keyword evidence="4" id="KW-0813">Transport</keyword>
<evidence type="ECO:0000256" key="6">
    <source>
        <dbReference type="ARBA" id="ARBA00022703"/>
    </source>
</evidence>
<keyword evidence="20" id="KW-1185">Reference proteome</keyword>
<comment type="subcellular location">
    <subcellularLocation>
        <location evidence="2">Endoplasmic reticulum membrane</location>
        <topology evidence="2">Multi-pass membrane protein</topology>
    </subcellularLocation>
</comment>
<evidence type="ECO:0000256" key="5">
    <source>
        <dbReference type="ARBA" id="ARBA00022692"/>
    </source>
</evidence>
<sequence length="876" mass="95678">MNCSTAGYRFLIALSYSGWFLAREARPRKVAGSCPSSDFPHQVWDSPLPFEARWNCRTVDWWRGAEVGGVGEKMIQLLFLVVFAEGAVALLLMVKVGPLRELAMRGVDQVKTGKGPATVKTLACTLSVLLMSSVTSILKIQNRGLKLGTVSPMDQVLWRTHLLEASLIGFTLFLAFVIDRLHHYLRKLIALRKAANTSREEVEKLQMENRSFHEKEEKSSGEKKKLQQEIAKLSESMKQLKSKSEEHEKATLEAEAHVNALQKQSEELLLEYDRREFKAPSQGAGEGGTATVYDFKLSAEASRYPAFLLARKQLQFEGRIGINRRRRKRSQGIGRWDAAGIAGANTLIGQRVMEPIMRNVVVQCGTSWDTPRTSTTNASLDDSSAVAKAGTAPLVQALKSTASQDVSCFHFPGHNRGKAAPPSLSELIGPRAFLHDLPELPELDDLFSPKGVILDAQRRAAELFGSFKTWFLVNGSTCGIQASVMATCSPGDYLIVPRNCHISVISALVLSGAVPKYIVSEYNSGWDISGGITPFQVDKAVMELEEDGKKVGAVLVTSPTYHGICSNVQGIVNVCHLRGIPVIVDEAHGAHFRFHRNFPSTATEQGADLAIQSTHKVLCSLTQSSMLHMAGDLVDADKVSQCLQLLQSSSPSYLLLSSLDAARAQLSENAESFDEPVSIALETKGELMIIPGISVLDLSSFLSDFPAIDPLRITLSASDLHLSGYEADDILAEKDQIVSELVGTKAVTFAVNLGTRRQDVQKLVHSVKQLSEKYLSEDGSNSRKENSACRPLDKISIKLTPREAFFTKKRRVCIEDSLGEICGELICPYPPGIPVLIPGEVVTHDSLSYLMSVRDNGVAISGAADDELKSIMNGAS</sequence>